<dbReference type="GO" id="GO:0016757">
    <property type="term" value="F:glycosyltransferase activity"/>
    <property type="evidence" value="ECO:0007669"/>
    <property type="project" value="UniProtKB-KW"/>
</dbReference>
<evidence type="ECO:0000313" key="2">
    <source>
        <dbReference type="EMBL" id="MDO3720303.1"/>
    </source>
</evidence>
<accession>A0ABT8VWE7</accession>
<dbReference type="PANTHER" id="PTHR45947:SF3">
    <property type="entry name" value="SULFOQUINOVOSYL TRANSFERASE SQD2"/>
    <property type="match status" value="1"/>
</dbReference>
<protein>
    <submittedName>
        <fullName evidence="2">Glycosyltransferase family 4 protein</fullName>
        <ecNumber evidence="2">2.4.-.-</ecNumber>
    </submittedName>
</protein>
<name>A0ABT8VWE7_9GAMM</name>
<organism evidence="2 3">
    <name type="scientific">Marinobacter suaedae</name>
    <dbReference type="NCBI Taxonomy" id="3057675"/>
    <lineage>
        <taxon>Bacteria</taxon>
        <taxon>Pseudomonadati</taxon>
        <taxon>Pseudomonadota</taxon>
        <taxon>Gammaproteobacteria</taxon>
        <taxon>Pseudomonadales</taxon>
        <taxon>Marinobacteraceae</taxon>
        <taxon>Marinobacter</taxon>
    </lineage>
</organism>
<dbReference type="RefSeq" id="WP_302908542.1">
    <property type="nucleotide sequence ID" value="NZ_JAUMIS010000001.1"/>
</dbReference>
<reference evidence="2" key="1">
    <citation type="submission" date="2023-07" db="EMBL/GenBank/DDBJ databases">
        <title>Marinobacter sp. chi1 genome sequencing and assembly.</title>
        <authorList>
            <person name="Park S."/>
        </authorList>
    </citation>
    <scope>NUCLEOTIDE SEQUENCE</scope>
    <source>
        <strain evidence="2">Chi1</strain>
    </source>
</reference>
<dbReference type="PANTHER" id="PTHR45947">
    <property type="entry name" value="SULFOQUINOVOSYL TRANSFERASE SQD2"/>
    <property type="match status" value="1"/>
</dbReference>
<dbReference type="EC" id="2.4.-.-" evidence="2"/>
<proteinExistence type="predicted"/>
<dbReference type="CDD" id="cd03801">
    <property type="entry name" value="GT4_PimA-like"/>
    <property type="match status" value="1"/>
</dbReference>
<evidence type="ECO:0000259" key="1">
    <source>
        <dbReference type="Pfam" id="PF00534"/>
    </source>
</evidence>
<sequence length="379" mass="42966">MKILVFAGYYLPGFKGGGPIKTIKNLFEQVGDEITFKLITGDRDLGDNAAYTSVSSGEWIQVGNALVLYIRPGIKGYAQMARELWAKEYDLVYLNSFFSPRFSVFPLLLAKVLRQKVVIGPRGEFSEGALSLKSFKKRWFIKIFKLLGFHRDTVFQVSTDFEAGDVRRVVGSGVDVQIAENIGAREFAEEIETRAYRVLNAVFVSRISPKKNLLAALEMLQKVQQPLNFHVYGPVEDRDYWRECEKAIATLPPHVEVQRKGTLSPDEVVKTLEKYDVFFFPTKGENYGHVIAEALCAGLPILIANTTPWRNLHNLGIGWDLPLDNFDAFSAKLDELATMPFGEYLRMRRHVLNWAKGKFSQNDTIEANIALFKYAYGKK</sequence>
<keyword evidence="2" id="KW-0328">Glycosyltransferase</keyword>
<dbReference type="SUPFAM" id="SSF53756">
    <property type="entry name" value="UDP-Glycosyltransferase/glycogen phosphorylase"/>
    <property type="match status" value="1"/>
</dbReference>
<feature type="domain" description="Glycosyl transferase family 1" evidence="1">
    <location>
        <begin position="201"/>
        <end position="340"/>
    </location>
</feature>
<dbReference type="Gene3D" id="3.40.50.2000">
    <property type="entry name" value="Glycogen Phosphorylase B"/>
    <property type="match status" value="1"/>
</dbReference>
<evidence type="ECO:0000313" key="3">
    <source>
        <dbReference type="Proteomes" id="UP001168640"/>
    </source>
</evidence>
<dbReference type="InterPro" id="IPR050194">
    <property type="entry name" value="Glycosyltransferase_grp1"/>
</dbReference>
<comment type="caution">
    <text evidence="2">The sequence shown here is derived from an EMBL/GenBank/DDBJ whole genome shotgun (WGS) entry which is preliminary data.</text>
</comment>
<keyword evidence="2" id="KW-0808">Transferase</keyword>
<dbReference type="InterPro" id="IPR001296">
    <property type="entry name" value="Glyco_trans_1"/>
</dbReference>
<gene>
    <name evidence="2" type="ORF">QVZ43_01145</name>
</gene>
<dbReference type="Pfam" id="PF00534">
    <property type="entry name" value="Glycos_transf_1"/>
    <property type="match status" value="1"/>
</dbReference>
<keyword evidence="3" id="KW-1185">Reference proteome</keyword>
<dbReference type="EMBL" id="JAUMIS010000001">
    <property type="protein sequence ID" value="MDO3720303.1"/>
    <property type="molecule type" value="Genomic_DNA"/>
</dbReference>
<dbReference type="Proteomes" id="UP001168640">
    <property type="component" value="Unassembled WGS sequence"/>
</dbReference>